<sequence length="484" mass="51159">MRRWRATLDLGNKSEVTVGKRKADTCKKHFSRLKSYLQQRLPSQLVEAICNLTAEQLSPEPVRTAVMECTDPDESKRSAALKARMEQRGDGVDDSPADTDDVSTAKNSSRTLCTDWPDLSGALDSGGAFRGAASPLTAFGPTCSHAVPVARLDVEAFFCCCEFVDQHGERRHLADASALDSAVRHRRAPLCSPEGLAALLSDLDDRVRLPMHGGAVYLGFLGAAPLVAVPLLFRLAISRFSRLLAVAVVAPAGLGLCARCRRTLGGRFFQATCGTSLGYAFGAFTLVLGEHLHFGGWLLTAVGFAFAALQAHVAAHAPPPPGLAKLESSDDEAASDACQRESQRERLPLRGGPARGPQVMAREGGGGQAAGQSWPRIDWRRCRDAGGGRGGGHHSRGSLHVVWLDVDATSANRTPLLLASASLAAAAAALCALALRRACELRGGPVGRMLRVAAEADESSLELALAAFGAAAAAQAAVTWVWLY</sequence>
<dbReference type="GeneID" id="17256341"/>
<reference evidence="3" key="2">
    <citation type="submission" date="2024-10" db="UniProtKB">
        <authorList>
            <consortium name="EnsemblProtists"/>
        </authorList>
    </citation>
    <scope>IDENTIFICATION</scope>
</reference>
<organism evidence="3 4">
    <name type="scientific">Emiliania huxleyi (strain CCMP1516)</name>
    <dbReference type="NCBI Taxonomy" id="280463"/>
    <lineage>
        <taxon>Eukaryota</taxon>
        <taxon>Haptista</taxon>
        <taxon>Haptophyta</taxon>
        <taxon>Prymnesiophyceae</taxon>
        <taxon>Isochrysidales</taxon>
        <taxon>Noelaerhabdaceae</taxon>
        <taxon>Emiliania</taxon>
    </lineage>
</organism>
<evidence type="ECO:0000313" key="3">
    <source>
        <dbReference type="EnsemblProtists" id="EOD10299"/>
    </source>
</evidence>
<dbReference type="PaxDb" id="2903-EOD10299"/>
<name>A0A0D3IGB4_EMIH1</name>
<evidence type="ECO:0000256" key="1">
    <source>
        <dbReference type="SAM" id="MobiDB-lite"/>
    </source>
</evidence>
<dbReference type="KEGG" id="ehx:EMIHUDRAFT_105361"/>
<dbReference type="STRING" id="2903.R1DNM7"/>
<feature type="transmembrane region" description="Helical" evidence="2">
    <location>
        <begin position="416"/>
        <end position="435"/>
    </location>
</feature>
<feature type="transmembrane region" description="Helical" evidence="2">
    <location>
        <begin position="294"/>
        <end position="315"/>
    </location>
</feature>
<evidence type="ECO:0000313" key="4">
    <source>
        <dbReference type="Proteomes" id="UP000013827"/>
    </source>
</evidence>
<feature type="transmembrane region" description="Helical" evidence="2">
    <location>
        <begin position="215"/>
        <end position="237"/>
    </location>
</feature>
<feature type="transmembrane region" description="Helical" evidence="2">
    <location>
        <begin position="268"/>
        <end position="288"/>
    </location>
</feature>
<feature type="region of interest" description="Disordered" evidence="1">
    <location>
        <begin position="320"/>
        <end position="373"/>
    </location>
</feature>
<feature type="transmembrane region" description="Helical" evidence="2">
    <location>
        <begin position="463"/>
        <end position="483"/>
    </location>
</feature>
<dbReference type="Proteomes" id="UP000013827">
    <property type="component" value="Unassembled WGS sequence"/>
</dbReference>
<protein>
    <submittedName>
        <fullName evidence="3">Uncharacterized protein</fullName>
    </submittedName>
</protein>
<keyword evidence="2" id="KW-1133">Transmembrane helix</keyword>
<dbReference type="EnsemblProtists" id="EOD10299">
    <property type="protein sequence ID" value="EOD10299"/>
    <property type="gene ID" value="EMIHUDRAFT_105361"/>
</dbReference>
<feature type="compositionally biased region" description="Basic and acidic residues" evidence="1">
    <location>
        <begin position="338"/>
        <end position="348"/>
    </location>
</feature>
<feature type="compositionally biased region" description="Basic and acidic residues" evidence="1">
    <location>
        <begin position="73"/>
        <end position="91"/>
    </location>
</feature>
<keyword evidence="4" id="KW-1185">Reference proteome</keyword>
<keyword evidence="2" id="KW-0472">Membrane</keyword>
<dbReference type="RefSeq" id="XP_005762728.1">
    <property type="nucleotide sequence ID" value="XM_005762671.1"/>
</dbReference>
<feature type="compositionally biased region" description="Acidic residues" evidence="1">
    <location>
        <begin position="92"/>
        <end position="101"/>
    </location>
</feature>
<proteinExistence type="predicted"/>
<evidence type="ECO:0000256" key="2">
    <source>
        <dbReference type="SAM" id="Phobius"/>
    </source>
</evidence>
<dbReference type="AlphaFoldDB" id="A0A0D3IGB4"/>
<keyword evidence="2" id="KW-0812">Transmembrane</keyword>
<accession>A0A0D3IGB4</accession>
<feature type="transmembrane region" description="Helical" evidence="2">
    <location>
        <begin position="243"/>
        <end position="261"/>
    </location>
</feature>
<dbReference type="HOGENOM" id="CLU_564346_0_0_1"/>
<feature type="region of interest" description="Disordered" evidence="1">
    <location>
        <begin position="69"/>
        <end position="106"/>
    </location>
</feature>
<reference evidence="4" key="1">
    <citation type="journal article" date="2013" name="Nature">
        <title>Pan genome of the phytoplankton Emiliania underpins its global distribution.</title>
        <authorList>
            <person name="Read B.A."/>
            <person name="Kegel J."/>
            <person name="Klute M.J."/>
            <person name="Kuo A."/>
            <person name="Lefebvre S.C."/>
            <person name="Maumus F."/>
            <person name="Mayer C."/>
            <person name="Miller J."/>
            <person name="Monier A."/>
            <person name="Salamov A."/>
            <person name="Young J."/>
            <person name="Aguilar M."/>
            <person name="Claverie J.M."/>
            <person name="Frickenhaus S."/>
            <person name="Gonzalez K."/>
            <person name="Herman E.K."/>
            <person name="Lin Y.C."/>
            <person name="Napier J."/>
            <person name="Ogata H."/>
            <person name="Sarno A.F."/>
            <person name="Shmutz J."/>
            <person name="Schroeder D."/>
            <person name="de Vargas C."/>
            <person name="Verret F."/>
            <person name="von Dassow P."/>
            <person name="Valentin K."/>
            <person name="Van de Peer Y."/>
            <person name="Wheeler G."/>
            <person name="Dacks J.B."/>
            <person name="Delwiche C.F."/>
            <person name="Dyhrman S.T."/>
            <person name="Glockner G."/>
            <person name="John U."/>
            <person name="Richards T."/>
            <person name="Worden A.Z."/>
            <person name="Zhang X."/>
            <person name="Grigoriev I.V."/>
            <person name="Allen A.E."/>
            <person name="Bidle K."/>
            <person name="Borodovsky M."/>
            <person name="Bowler C."/>
            <person name="Brownlee C."/>
            <person name="Cock J.M."/>
            <person name="Elias M."/>
            <person name="Gladyshev V.N."/>
            <person name="Groth M."/>
            <person name="Guda C."/>
            <person name="Hadaegh A."/>
            <person name="Iglesias-Rodriguez M.D."/>
            <person name="Jenkins J."/>
            <person name="Jones B.M."/>
            <person name="Lawson T."/>
            <person name="Leese F."/>
            <person name="Lindquist E."/>
            <person name="Lobanov A."/>
            <person name="Lomsadze A."/>
            <person name="Malik S.B."/>
            <person name="Marsh M.E."/>
            <person name="Mackinder L."/>
            <person name="Mock T."/>
            <person name="Mueller-Roeber B."/>
            <person name="Pagarete A."/>
            <person name="Parker M."/>
            <person name="Probert I."/>
            <person name="Quesneville H."/>
            <person name="Raines C."/>
            <person name="Rensing S.A."/>
            <person name="Riano-Pachon D.M."/>
            <person name="Richier S."/>
            <person name="Rokitta S."/>
            <person name="Shiraiwa Y."/>
            <person name="Soanes D.M."/>
            <person name="van der Giezen M."/>
            <person name="Wahlund T.M."/>
            <person name="Williams B."/>
            <person name="Wilson W."/>
            <person name="Wolfe G."/>
            <person name="Wurch L.L."/>
        </authorList>
    </citation>
    <scope>NUCLEOTIDE SEQUENCE</scope>
</reference>